<protein>
    <recommendedName>
        <fullName evidence="2">DUF922 domain-containing protein</fullName>
    </recommendedName>
</protein>
<dbReference type="Pfam" id="PF06037">
    <property type="entry name" value="DUF922"/>
    <property type="match status" value="1"/>
</dbReference>
<sequence length="189" mass="20650">MASLLLAASAPCLGSPAPAVDFGYEYYPVTGATTDEINASIQVQTPIVAGGRKYGAVTRNDFWTNYARVDSPSGGCEVRNVRVKLRTRIILPSLQPGRRSAAVQAEWGRYIRALHEHEMMHAKNGARTAQTVISRLFRFKSDLSCSEMGPMLDAAVNQLISNISVWDMRFDSETQHGATHGAVLRGGIR</sequence>
<dbReference type="AlphaFoldDB" id="A0A0F9U8N5"/>
<name>A0A0F9U8N5_9ZZZZ</name>
<evidence type="ECO:0008006" key="2">
    <source>
        <dbReference type="Google" id="ProtNLM"/>
    </source>
</evidence>
<dbReference type="EMBL" id="LAZR01000117">
    <property type="protein sequence ID" value="KKN89585.1"/>
    <property type="molecule type" value="Genomic_DNA"/>
</dbReference>
<comment type="caution">
    <text evidence="1">The sequence shown here is derived from an EMBL/GenBank/DDBJ whole genome shotgun (WGS) entry which is preliminary data.</text>
</comment>
<evidence type="ECO:0000313" key="1">
    <source>
        <dbReference type="EMBL" id="KKN89585.1"/>
    </source>
</evidence>
<organism evidence="1">
    <name type="scientific">marine sediment metagenome</name>
    <dbReference type="NCBI Taxonomy" id="412755"/>
    <lineage>
        <taxon>unclassified sequences</taxon>
        <taxon>metagenomes</taxon>
        <taxon>ecological metagenomes</taxon>
    </lineage>
</organism>
<gene>
    <name evidence="1" type="ORF">LCGC14_0237170</name>
</gene>
<dbReference type="InterPro" id="IPR010321">
    <property type="entry name" value="DUF922"/>
</dbReference>
<reference evidence="1" key="1">
    <citation type="journal article" date="2015" name="Nature">
        <title>Complex archaea that bridge the gap between prokaryotes and eukaryotes.</title>
        <authorList>
            <person name="Spang A."/>
            <person name="Saw J.H."/>
            <person name="Jorgensen S.L."/>
            <person name="Zaremba-Niedzwiedzka K."/>
            <person name="Martijn J."/>
            <person name="Lind A.E."/>
            <person name="van Eijk R."/>
            <person name="Schleper C."/>
            <person name="Guy L."/>
            <person name="Ettema T.J."/>
        </authorList>
    </citation>
    <scope>NUCLEOTIDE SEQUENCE</scope>
</reference>
<proteinExistence type="predicted"/>
<accession>A0A0F9U8N5</accession>